<dbReference type="InterPro" id="IPR036396">
    <property type="entry name" value="Cyt_P450_sf"/>
</dbReference>
<evidence type="ECO:0000256" key="4">
    <source>
        <dbReference type="ARBA" id="ARBA00023004"/>
    </source>
</evidence>
<keyword evidence="4 5" id="KW-0408">Iron</keyword>
<dbReference type="OrthoDB" id="1470350at2759"/>
<protein>
    <submittedName>
        <fullName evidence="8">Cytochrome P450</fullName>
    </submittedName>
</protein>
<dbReference type="PANTHER" id="PTHR24305:SF166">
    <property type="entry name" value="CYTOCHROME P450 12A4, MITOCHONDRIAL-RELATED"/>
    <property type="match status" value="1"/>
</dbReference>
<keyword evidence="7" id="KW-0472">Membrane</keyword>
<dbReference type="Proteomes" id="UP000193144">
    <property type="component" value="Unassembled WGS sequence"/>
</dbReference>
<dbReference type="GO" id="GO:0005506">
    <property type="term" value="F:iron ion binding"/>
    <property type="evidence" value="ECO:0007669"/>
    <property type="project" value="InterPro"/>
</dbReference>
<comment type="caution">
    <text evidence="8">The sequence shown here is derived from an EMBL/GenBank/DDBJ whole genome shotgun (WGS) entry which is preliminary data.</text>
</comment>
<keyword evidence="5 6" id="KW-0349">Heme</keyword>
<accession>A0A1Y1ZJ48</accession>
<keyword evidence="9" id="KW-1185">Reference proteome</keyword>
<evidence type="ECO:0000313" key="9">
    <source>
        <dbReference type="Proteomes" id="UP000193144"/>
    </source>
</evidence>
<evidence type="ECO:0000313" key="8">
    <source>
        <dbReference type="EMBL" id="ORY10246.1"/>
    </source>
</evidence>
<dbReference type="PROSITE" id="PS00086">
    <property type="entry name" value="CYTOCHROME_P450"/>
    <property type="match status" value="1"/>
</dbReference>
<proteinExistence type="inferred from homology"/>
<dbReference type="PANTHER" id="PTHR24305">
    <property type="entry name" value="CYTOCHROME P450"/>
    <property type="match status" value="1"/>
</dbReference>
<dbReference type="PRINTS" id="PR00463">
    <property type="entry name" value="EP450I"/>
</dbReference>
<keyword evidence="7" id="KW-0812">Transmembrane</keyword>
<dbReference type="Pfam" id="PF00067">
    <property type="entry name" value="p450"/>
    <property type="match status" value="1"/>
</dbReference>
<feature type="binding site" description="axial binding residue" evidence="5">
    <location>
        <position position="498"/>
    </location>
    <ligand>
        <name>heme</name>
        <dbReference type="ChEBI" id="CHEBI:30413"/>
    </ligand>
    <ligandPart>
        <name>Fe</name>
        <dbReference type="ChEBI" id="CHEBI:18248"/>
    </ligandPart>
</feature>
<keyword evidence="6" id="KW-0560">Oxidoreductase</keyword>
<comment type="cofactor">
    <cofactor evidence="1 5">
        <name>heme</name>
        <dbReference type="ChEBI" id="CHEBI:30413"/>
    </cofactor>
</comment>
<organism evidence="8 9">
    <name type="scientific">Clohesyomyces aquaticus</name>
    <dbReference type="NCBI Taxonomy" id="1231657"/>
    <lineage>
        <taxon>Eukaryota</taxon>
        <taxon>Fungi</taxon>
        <taxon>Dikarya</taxon>
        <taxon>Ascomycota</taxon>
        <taxon>Pezizomycotina</taxon>
        <taxon>Dothideomycetes</taxon>
        <taxon>Pleosporomycetidae</taxon>
        <taxon>Pleosporales</taxon>
        <taxon>Lindgomycetaceae</taxon>
        <taxon>Clohesyomyces</taxon>
    </lineage>
</organism>
<dbReference type="STRING" id="1231657.A0A1Y1ZJ48"/>
<evidence type="ECO:0000256" key="7">
    <source>
        <dbReference type="SAM" id="Phobius"/>
    </source>
</evidence>
<evidence type="ECO:0000256" key="2">
    <source>
        <dbReference type="ARBA" id="ARBA00010617"/>
    </source>
</evidence>
<sequence>MNAKHCATLSILETAVLFSQKQGRTENPIKQLVTTFLILFVVQYSVLLLHNIFIYPFYRSPLRHLPSPKDDTFFFGQTLKFINAEGPNDVVLSYMRQFPDAPLIRYLHMGGAEWVLVNSLEGCKEVLQTKCYALEKPEWFRRVVGELAGIGLVNSEGDAHKRQRKLLNGPMSTTNVRKLVPVFNAKARELADQIELQINRSPDAAIEIDQNLAHTTLDIIGTTALGVELGALQSSGGSKFSTLYGQILDPPPMGQLISAINIFVPIRSWLPLKANRDFVNATVEVRKLLRNQIRERRSAIFGGQDGDKKTVDTRYTEAGSRDLLTFMIYERSEGENKWSEDDILGHLLNFMAAGHETSTGGMTFALLALRLHPSLQTRLRHEIATKIPHERIHNPSAANLDSLTYMMAFLKEVLRVYSPAIYIPRTPPQDTVFCGTVIPAGTTLMINPAVMHYNPNIWGPDVGVFDPERHLEENSEKVPAQSRDPYAQMTFSGGPRVCLGKGFAMLEMRSVLVRLLTRFEMERGWDEQGSRLGDGEKFGGRGDVVVEDLFAGVKLKNFVALKPREGLWVRFRRAESEGGE</sequence>
<dbReference type="InterPro" id="IPR002401">
    <property type="entry name" value="Cyt_P450_E_grp-I"/>
</dbReference>
<dbReference type="GO" id="GO:0020037">
    <property type="term" value="F:heme binding"/>
    <property type="evidence" value="ECO:0007669"/>
    <property type="project" value="InterPro"/>
</dbReference>
<evidence type="ECO:0000256" key="1">
    <source>
        <dbReference type="ARBA" id="ARBA00001971"/>
    </source>
</evidence>
<dbReference type="InterPro" id="IPR017972">
    <property type="entry name" value="Cyt_P450_CS"/>
</dbReference>
<reference evidence="8" key="1">
    <citation type="submission" date="2016-07" db="EMBL/GenBank/DDBJ databases">
        <title>Pervasive Adenine N6-methylation of Active Genes in Fungi.</title>
        <authorList>
            <consortium name="DOE Joint Genome Institute"/>
            <person name="Mondo S.J."/>
            <person name="Dannebaum R.O."/>
            <person name="Kuo R.C."/>
            <person name="Labutti K."/>
            <person name="Haridas S."/>
            <person name="Kuo A."/>
            <person name="Salamov A."/>
            <person name="Ahrendt S.R."/>
            <person name="Lipzen A."/>
            <person name="Sullivan W."/>
            <person name="Andreopoulos W.B."/>
            <person name="Clum A."/>
            <person name="Lindquist E."/>
            <person name="Daum C."/>
            <person name="Ramamoorthy G.K."/>
            <person name="Gryganskyi A."/>
            <person name="Culley D."/>
            <person name="Magnuson J.K."/>
            <person name="James T.Y."/>
            <person name="O'Malley M.A."/>
            <person name="Stajich J.E."/>
            <person name="Spatafora J.W."/>
            <person name="Visel A."/>
            <person name="Grigoriev I.V."/>
        </authorList>
    </citation>
    <scope>NUCLEOTIDE SEQUENCE [LARGE SCALE GENOMIC DNA]</scope>
    <source>
        <strain evidence="8">CBS 115471</strain>
    </source>
</reference>
<evidence type="ECO:0000256" key="3">
    <source>
        <dbReference type="ARBA" id="ARBA00022723"/>
    </source>
</evidence>
<dbReference type="GO" id="GO:0004497">
    <property type="term" value="F:monooxygenase activity"/>
    <property type="evidence" value="ECO:0007669"/>
    <property type="project" value="UniProtKB-KW"/>
</dbReference>
<gene>
    <name evidence="8" type="ORF">BCR34DRAFT_567105</name>
</gene>
<name>A0A1Y1ZJ48_9PLEO</name>
<dbReference type="SUPFAM" id="SSF48264">
    <property type="entry name" value="Cytochrome P450"/>
    <property type="match status" value="1"/>
</dbReference>
<dbReference type="InterPro" id="IPR001128">
    <property type="entry name" value="Cyt_P450"/>
</dbReference>
<dbReference type="InterPro" id="IPR050121">
    <property type="entry name" value="Cytochrome_P450_monoxygenase"/>
</dbReference>
<feature type="transmembrane region" description="Helical" evidence="7">
    <location>
        <begin position="32"/>
        <end position="58"/>
    </location>
</feature>
<keyword evidence="7" id="KW-1133">Transmembrane helix</keyword>
<evidence type="ECO:0000256" key="5">
    <source>
        <dbReference type="PIRSR" id="PIRSR602401-1"/>
    </source>
</evidence>
<dbReference type="PRINTS" id="PR00385">
    <property type="entry name" value="P450"/>
</dbReference>
<dbReference type="EMBL" id="MCFA01000075">
    <property type="protein sequence ID" value="ORY10246.1"/>
    <property type="molecule type" value="Genomic_DNA"/>
</dbReference>
<comment type="similarity">
    <text evidence="2 6">Belongs to the cytochrome P450 family.</text>
</comment>
<dbReference type="GO" id="GO:0016705">
    <property type="term" value="F:oxidoreductase activity, acting on paired donors, with incorporation or reduction of molecular oxygen"/>
    <property type="evidence" value="ECO:0007669"/>
    <property type="project" value="InterPro"/>
</dbReference>
<keyword evidence="6" id="KW-0503">Monooxygenase</keyword>
<keyword evidence="3 5" id="KW-0479">Metal-binding</keyword>
<dbReference type="Gene3D" id="1.10.630.10">
    <property type="entry name" value="Cytochrome P450"/>
    <property type="match status" value="1"/>
</dbReference>
<dbReference type="AlphaFoldDB" id="A0A1Y1ZJ48"/>
<evidence type="ECO:0000256" key="6">
    <source>
        <dbReference type="RuleBase" id="RU000461"/>
    </source>
</evidence>